<accession>A0A4R6TTP8</accession>
<evidence type="ECO:0000313" key="2">
    <source>
        <dbReference type="Proteomes" id="UP000294575"/>
    </source>
</evidence>
<dbReference type="RefSeq" id="WP_146002278.1">
    <property type="nucleotide sequence ID" value="NZ_LNJZ01000002.1"/>
</dbReference>
<gene>
    <name evidence="1" type="ORF">DFQ45_11643</name>
</gene>
<dbReference type="AlphaFoldDB" id="A0A4R6TTP8"/>
<dbReference type="EMBL" id="SNYK01000016">
    <property type="protein sequence ID" value="TDQ35353.1"/>
    <property type="molecule type" value="Genomic_DNA"/>
</dbReference>
<dbReference type="Pfam" id="PF13310">
    <property type="entry name" value="Virulence_RhuM"/>
    <property type="match status" value="1"/>
</dbReference>
<dbReference type="Proteomes" id="UP000294575">
    <property type="component" value="Unassembled WGS sequence"/>
</dbReference>
<dbReference type="InterPro" id="IPR011204">
    <property type="entry name" value="Virulence_RhuM-like"/>
</dbReference>
<protein>
    <recommendedName>
        <fullName evidence="3">Virulence RhuM family protein</fullName>
    </recommendedName>
</protein>
<reference evidence="1 2" key="1">
    <citation type="submission" date="2019-03" db="EMBL/GenBank/DDBJ databases">
        <title>Genomic Encyclopedia of Type Strains, Phase IV (KMG-IV): sequencing the most valuable type-strain genomes for metagenomic binning, comparative biology and taxonomic classification.</title>
        <authorList>
            <person name="Goeker M."/>
        </authorList>
    </citation>
    <scope>NUCLEOTIDE SEQUENCE [LARGE SCALE GENOMIC DNA]</scope>
    <source>
        <strain evidence="1 2">DSM 28679</strain>
    </source>
</reference>
<comment type="caution">
    <text evidence="1">The sequence shown here is derived from an EMBL/GenBank/DDBJ whole genome shotgun (WGS) entry which is preliminary data.</text>
</comment>
<sequence>MTDNSLTQAPAGELVMFSSEDGKVHIECRFEGDTLWLSQAMMCELYGKAKATISEHVKNIFAEGEQSEDSVVRFYRTTAADGKNYSVQYFSLPLVLAVGYRVRSVRGTQFRRWATQALEEYLIKGFVMDDERLKNPPVGPSVVPDRFDELLERIRDIRASERRMYLRVREIFALAADYEPSFKETTVFFQIIQNKLHFACTGQTAAELIYSRADAAQPHMGLTSFRGDEVRKADVTIAKNYLSELEIDELNRVVSMWLDFAEDQAKRRKQIFLRDWQLKLEQFLEFNDRDVLDGAGSISKQQADKKAQGEYEQYSSLQRQLKEQQGEQDISVLLGWQSTRADKK</sequence>
<keyword evidence="2" id="KW-1185">Reference proteome</keyword>
<proteinExistence type="predicted"/>
<name>A0A4R6TTP8_9GAMM</name>
<evidence type="ECO:0008006" key="3">
    <source>
        <dbReference type="Google" id="ProtNLM"/>
    </source>
</evidence>
<dbReference type="PANTHER" id="PTHR35810">
    <property type="entry name" value="CYTOPLASMIC PROTEIN-RELATED"/>
    <property type="match status" value="1"/>
</dbReference>
<dbReference type="PIRSF" id="PIRSF015268">
    <property type="entry name" value="Virulence_RhuM"/>
    <property type="match status" value="1"/>
</dbReference>
<organism evidence="1 2">
    <name type="scientific">Thiopseudomonas denitrificans</name>
    <dbReference type="NCBI Taxonomy" id="1501432"/>
    <lineage>
        <taxon>Bacteria</taxon>
        <taxon>Pseudomonadati</taxon>
        <taxon>Pseudomonadota</taxon>
        <taxon>Gammaproteobacteria</taxon>
        <taxon>Pseudomonadales</taxon>
        <taxon>Pseudomonadaceae</taxon>
        <taxon>Thiopseudomonas</taxon>
    </lineage>
</organism>
<dbReference type="PANTHER" id="PTHR35810:SF1">
    <property type="entry name" value="CYTOPLASMIC PROTEIN"/>
    <property type="match status" value="1"/>
</dbReference>
<evidence type="ECO:0000313" key="1">
    <source>
        <dbReference type="EMBL" id="TDQ35353.1"/>
    </source>
</evidence>